<dbReference type="OrthoDB" id="18703at2759"/>
<evidence type="ECO:0000256" key="4">
    <source>
        <dbReference type="ARBA" id="ARBA00023242"/>
    </source>
</evidence>
<evidence type="ECO:0000256" key="3">
    <source>
        <dbReference type="ARBA" id="ARBA00021321"/>
    </source>
</evidence>
<dbReference type="GO" id="GO:0030688">
    <property type="term" value="C:preribosome, small subunit precursor"/>
    <property type="evidence" value="ECO:0007669"/>
    <property type="project" value="InterPro"/>
</dbReference>
<dbReference type="EMBL" id="KN817519">
    <property type="protein sequence ID" value="KJA29242.1"/>
    <property type="molecule type" value="Genomic_DNA"/>
</dbReference>
<reference evidence="7" key="1">
    <citation type="submission" date="2014-04" db="EMBL/GenBank/DDBJ databases">
        <title>Evolutionary Origins and Diversification of the Mycorrhizal Mutualists.</title>
        <authorList>
            <consortium name="DOE Joint Genome Institute"/>
            <consortium name="Mycorrhizal Genomics Consortium"/>
            <person name="Kohler A."/>
            <person name="Kuo A."/>
            <person name="Nagy L.G."/>
            <person name="Floudas D."/>
            <person name="Copeland A."/>
            <person name="Barry K.W."/>
            <person name="Cichocki N."/>
            <person name="Veneault-Fourrey C."/>
            <person name="LaButti K."/>
            <person name="Lindquist E.A."/>
            <person name="Lipzen A."/>
            <person name="Lundell T."/>
            <person name="Morin E."/>
            <person name="Murat C."/>
            <person name="Riley R."/>
            <person name="Ohm R."/>
            <person name="Sun H."/>
            <person name="Tunlid A."/>
            <person name="Henrissat B."/>
            <person name="Grigoriev I.V."/>
            <person name="Hibbett D.S."/>
            <person name="Martin F."/>
        </authorList>
    </citation>
    <scope>NUCLEOTIDE SEQUENCE [LARGE SCALE GENOMIC DNA]</scope>
    <source>
        <strain evidence="7">FD-334 SS-4</strain>
    </source>
</reference>
<feature type="region of interest" description="Disordered" evidence="5">
    <location>
        <begin position="36"/>
        <end position="61"/>
    </location>
</feature>
<accession>A0A0D2LML0</accession>
<feature type="region of interest" description="Disordered" evidence="5">
    <location>
        <begin position="73"/>
        <end position="94"/>
    </location>
</feature>
<evidence type="ECO:0000256" key="1">
    <source>
        <dbReference type="ARBA" id="ARBA00004604"/>
    </source>
</evidence>
<evidence type="ECO:0000313" key="6">
    <source>
        <dbReference type="EMBL" id="KJA29242.1"/>
    </source>
</evidence>
<evidence type="ECO:0000256" key="2">
    <source>
        <dbReference type="ARBA" id="ARBA00011022"/>
    </source>
</evidence>
<evidence type="ECO:0000313" key="7">
    <source>
        <dbReference type="Proteomes" id="UP000054270"/>
    </source>
</evidence>
<dbReference type="GO" id="GO:0005730">
    <property type="term" value="C:nucleolus"/>
    <property type="evidence" value="ECO:0007669"/>
    <property type="project" value="UniProtKB-SubCell"/>
</dbReference>
<proteinExistence type="inferred from homology"/>
<protein>
    <recommendedName>
        <fullName evidence="3">Ribosome biogenesis protein SLX9</fullName>
    </recommendedName>
</protein>
<organism evidence="6 7">
    <name type="scientific">Hypholoma sublateritium (strain FD-334 SS-4)</name>
    <dbReference type="NCBI Taxonomy" id="945553"/>
    <lineage>
        <taxon>Eukaryota</taxon>
        <taxon>Fungi</taxon>
        <taxon>Dikarya</taxon>
        <taxon>Basidiomycota</taxon>
        <taxon>Agaricomycotina</taxon>
        <taxon>Agaricomycetes</taxon>
        <taxon>Agaricomycetidae</taxon>
        <taxon>Agaricales</taxon>
        <taxon>Agaricineae</taxon>
        <taxon>Strophariaceae</taxon>
        <taxon>Hypholoma</taxon>
    </lineage>
</organism>
<dbReference type="AlphaFoldDB" id="A0A0D2LML0"/>
<comment type="similarity">
    <text evidence="2">Belongs to the SLX9 family.</text>
</comment>
<evidence type="ECO:0000256" key="5">
    <source>
        <dbReference type="SAM" id="MobiDB-lite"/>
    </source>
</evidence>
<dbReference type="GO" id="GO:0000462">
    <property type="term" value="P:maturation of SSU-rRNA from tricistronic rRNA transcript (SSU-rRNA, 5.8S rRNA, LSU-rRNA)"/>
    <property type="evidence" value="ECO:0007669"/>
    <property type="project" value="InterPro"/>
</dbReference>
<dbReference type="InterPro" id="IPR028160">
    <property type="entry name" value="Slx9-like"/>
</dbReference>
<dbReference type="Pfam" id="PF15341">
    <property type="entry name" value="SLX9"/>
    <property type="match status" value="1"/>
</dbReference>
<sequence>MPKATRTARHGAHISSVKLNKSTADLPSFDFSKPEVIPSATEGTSKEVQESHIVKQQRKKEKQIEKRQLFLQKLGPNPQTLSKSSSRRLKRKTKEQLTGGLVDLQSAIATVEKETANQDEGLTTIGDAKAETTSKPTVKPGTIGKSASSTLSKAQRKRILEIERLRHPLILTNSDFSSNPFQTIRTHAQNTLLKHDSQA</sequence>
<feature type="compositionally biased region" description="Basic and acidic residues" evidence="5">
    <location>
        <begin position="44"/>
        <end position="53"/>
    </location>
</feature>
<dbReference type="GO" id="GO:0030686">
    <property type="term" value="C:90S preribosome"/>
    <property type="evidence" value="ECO:0007669"/>
    <property type="project" value="InterPro"/>
</dbReference>
<dbReference type="PANTHER" id="PTHR31109">
    <property type="entry name" value="PROTEIN FAM207A"/>
    <property type="match status" value="1"/>
</dbReference>
<dbReference type="PANTHER" id="PTHR31109:SF2">
    <property type="entry name" value="RIBOSOME BIOGENESIS PROTEIN SLX9 HOMOLOG"/>
    <property type="match status" value="1"/>
</dbReference>
<dbReference type="Proteomes" id="UP000054270">
    <property type="component" value="Unassembled WGS sequence"/>
</dbReference>
<gene>
    <name evidence="6" type="ORF">HYPSUDRAFT_61293</name>
</gene>
<keyword evidence="7" id="KW-1185">Reference proteome</keyword>
<comment type="subcellular location">
    <subcellularLocation>
        <location evidence="1">Nucleus</location>
        <location evidence="1">Nucleolus</location>
    </subcellularLocation>
</comment>
<dbReference type="STRING" id="945553.A0A0D2LML0"/>
<dbReference type="OMA" id="LVKHEPP"/>
<name>A0A0D2LML0_HYPSF</name>
<keyword evidence="4" id="KW-0539">Nucleus</keyword>